<reference evidence="2 3" key="1">
    <citation type="journal article" date="2011" name="J. Bacteriol.">
        <title>Genome sequence of the mercury-methylating and pleomorphic Desulfovibrio africanus Strain Walvis Bay.</title>
        <authorList>
            <person name="Brown S.D."/>
            <person name="Wall J.D."/>
            <person name="Kucken A.M."/>
            <person name="Gilmour C.C."/>
            <person name="Podar M."/>
            <person name="Brandt C.C."/>
            <person name="Teshima H."/>
            <person name="Detter J.C."/>
            <person name="Han C.S."/>
            <person name="Land M.L."/>
            <person name="Lucas S."/>
            <person name="Han J."/>
            <person name="Pennacchio L."/>
            <person name="Nolan M."/>
            <person name="Pitluck S."/>
            <person name="Woyke T."/>
            <person name="Goodwin L."/>
            <person name="Palumbo A.V."/>
            <person name="Elias D.A."/>
        </authorList>
    </citation>
    <scope>NUCLEOTIDE SEQUENCE [LARGE SCALE GENOMIC DNA]</scope>
    <source>
        <strain evidence="2 3">Walvis Bay</strain>
    </source>
</reference>
<dbReference type="Pfam" id="PF07332">
    <property type="entry name" value="Phage_holin_3_6"/>
    <property type="match status" value="1"/>
</dbReference>
<dbReference type="Proteomes" id="UP000007844">
    <property type="component" value="Chromosome"/>
</dbReference>
<keyword evidence="3" id="KW-1185">Reference proteome</keyword>
<dbReference type="STRING" id="690850.Desaf_0879"/>
<organism evidence="2 3">
    <name type="scientific">Desulfocurvibacter africanus subsp. africanus str. Walvis Bay</name>
    <dbReference type="NCBI Taxonomy" id="690850"/>
    <lineage>
        <taxon>Bacteria</taxon>
        <taxon>Pseudomonadati</taxon>
        <taxon>Thermodesulfobacteriota</taxon>
        <taxon>Desulfovibrionia</taxon>
        <taxon>Desulfovibrionales</taxon>
        <taxon>Desulfovibrionaceae</taxon>
        <taxon>Desulfocurvibacter</taxon>
    </lineage>
</organism>
<feature type="transmembrane region" description="Helical" evidence="1">
    <location>
        <begin position="79"/>
        <end position="99"/>
    </location>
</feature>
<evidence type="ECO:0000313" key="2">
    <source>
        <dbReference type="EMBL" id="EGJ49227.1"/>
    </source>
</evidence>
<evidence type="ECO:0000256" key="1">
    <source>
        <dbReference type="SAM" id="Phobius"/>
    </source>
</evidence>
<dbReference type="eggNOG" id="ENOG5030IE6">
    <property type="taxonomic scope" value="Bacteria"/>
</dbReference>
<keyword evidence="1" id="KW-0812">Transmembrane</keyword>
<evidence type="ECO:0000313" key="3">
    <source>
        <dbReference type="Proteomes" id="UP000007844"/>
    </source>
</evidence>
<name>F3YUX7_DESAF</name>
<dbReference type="KEGG" id="daf:Desaf_0879"/>
<accession>F3YUX7</accession>
<evidence type="ECO:0008006" key="4">
    <source>
        <dbReference type="Google" id="ProtNLM"/>
    </source>
</evidence>
<dbReference type="AlphaFoldDB" id="F3YUX7"/>
<keyword evidence="1" id="KW-1133">Transmembrane helix</keyword>
<dbReference type="InterPro" id="IPR009937">
    <property type="entry name" value="Phage_holin_3_6"/>
</dbReference>
<dbReference type="HOGENOM" id="CLU_106273_5_1_7"/>
<dbReference type="EMBL" id="CP003221">
    <property type="protein sequence ID" value="EGJ49227.1"/>
    <property type="molecule type" value="Genomic_DNA"/>
</dbReference>
<keyword evidence="1" id="KW-0472">Membrane</keyword>
<protein>
    <recommendedName>
        <fullName evidence="4">Phage holin family protein</fullName>
    </recommendedName>
</protein>
<proteinExistence type="predicted"/>
<sequence length="131" mass="14069">MLRQDYPERGVGELISNLYHDFQRVLTQTVELAKAEMSEKTSKLAKDGVLVAVGGVLGFAGFLFLLLALTAALALAMPFWAAALIVGGLVSAIGAALAASGYSKMKKVDLTPERTVQSLKEDREWLKSQVS</sequence>
<feature type="transmembrane region" description="Helical" evidence="1">
    <location>
        <begin position="49"/>
        <end position="73"/>
    </location>
</feature>
<gene>
    <name evidence="2" type="ORF">Desaf_0879</name>
</gene>
<dbReference type="RefSeq" id="WP_014259047.1">
    <property type="nucleotide sequence ID" value="NC_016629.1"/>
</dbReference>